<dbReference type="Proteomes" id="UP000828390">
    <property type="component" value="Unassembled WGS sequence"/>
</dbReference>
<dbReference type="EMBL" id="JAIWYP010000018">
    <property type="protein sequence ID" value="KAH3693021.1"/>
    <property type="molecule type" value="Genomic_DNA"/>
</dbReference>
<evidence type="ECO:0000313" key="2">
    <source>
        <dbReference type="Proteomes" id="UP000828390"/>
    </source>
</evidence>
<comment type="caution">
    <text evidence="1">The sequence shown here is derived from an EMBL/GenBank/DDBJ whole genome shotgun (WGS) entry which is preliminary data.</text>
</comment>
<reference evidence="1" key="2">
    <citation type="submission" date="2020-11" db="EMBL/GenBank/DDBJ databases">
        <authorList>
            <person name="McCartney M.A."/>
            <person name="Auch B."/>
            <person name="Kono T."/>
            <person name="Mallez S."/>
            <person name="Becker A."/>
            <person name="Gohl D.M."/>
            <person name="Silverstein K.A.T."/>
            <person name="Koren S."/>
            <person name="Bechman K.B."/>
            <person name="Herman A."/>
            <person name="Abrahante J.E."/>
            <person name="Garbe J."/>
        </authorList>
    </citation>
    <scope>NUCLEOTIDE SEQUENCE</scope>
    <source>
        <strain evidence="1">Duluth1</strain>
        <tissue evidence="1">Whole animal</tissue>
    </source>
</reference>
<organism evidence="1 2">
    <name type="scientific">Dreissena polymorpha</name>
    <name type="common">Zebra mussel</name>
    <name type="synonym">Mytilus polymorpha</name>
    <dbReference type="NCBI Taxonomy" id="45954"/>
    <lineage>
        <taxon>Eukaryota</taxon>
        <taxon>Metazoa</taxon>
        <taxon>Spiralia</taxon>
        <taxon>Lophotrochozoa</taxon>
        <taxon>Mollusca</taxon>
        <taxon>Bivalvia</taxon>
        <taxon>Autobranchia</taxon>
        <taxon>Heteroconchia</taxon>
        <taxon>Euheterodonta</taxon>
        <taxon>Imparidentia</taxon>
        <taxon>Neoheterodontei</taxon>
        <taxon>Myida</taxon>
        <taxon>Dreissenoidea</taxon>
        <taxon>Dreissenidae</taxon>
        <taxon>Dreissena</taxon>
    </lineage>
</organism>
<name>A0A9D3Y706_DREPO</name>
<keyword evidence="2" id="KW-1185">Reference proteome</keyword>
<dbReference type="AlphaFoldDB" id="A0A9D3Y706"/>
<proteinExistence type="predicted"/>
<evidence type="ECO:0000313" key="1">
    <source>
        <dbReference type="EMBL" id="KAH3693021.1"/>
    </source>
</evidence>
<accession>A0A9D3Y706</accession>
<reference evidence="1" key="1">
    <citation type="journal article" date="2019" name="bioRxiv">
        <title>The Genome of the Zebra Mussel, Dreissena polymorpha: A Resource for Invasive Species Research.</title>
        <authorList>
            <person name="McCartney M.A."/>
            <person name="Auch B."/>
            <person name="Kono T."/>
            <person name="Mallez S."/>
            <person name="Zhang Y."/>
            <person name="Obille A."/>
            <person name="Becker A."/>
            <person name="Abrahante J.E."/>
            <person name="Garbe J."/>
            <person name="Badalamenti J.P."/>
            <person name="Herman A."/>
            <person name="Mangelson H."/>
            <person name="Liachko I."/>
            <person name="Sullivan S."/>
            <person name="Sone E.D."/>
            <person name="Koren S."/>
            <person name="Silverstein K.A.T."/>
            <person name="Beckman K.B."/>
            <person name="Gohl D.M."/>
        </authorList>
    </citation>
    <scope>NUCLEOTIDE SEQUENCE</scope>
    <source>
        <strain evidence="1">Duluth1</strain>
        <tissue evidence="1">Whole animal</tissue>
    </source>
</reference>
<sequence>MFSTISEEDLKALDHDKGSKNTKRVFKHDVNLFNEFLLSNDMDLGDLVENPAEINNQHIRKRRGTKEKIFGQYEVLNFQASLKHVHV</sequence>
<protein>
    <submittedName>
        <fullName evidence="1">Uncharacterized protein</fullName>
    </submittedName>
</protein>
<gene>
    <name evidence="1" type="ORF">DPMN_193358</name>
</gene>